<dbReference type="HOGENOM" id="CLU_3063237_0_0_6"/>
<dbReference type="Proteomes" id="UP000061489">
    <property type="component" value="Chromosome"/>
</dbReference>
<dbReference type="STRING" id="1420916.AU14_00885"/>
<gene>
    <name evidence="1" type="ORF">AU14_00885</name>
</gene>
<accession>W5YTY4</accession>
<sequence>MGCVATGSVFENSWLELREGADHRARSMALTEAVDSCFIGMLPGKLVVRPASQ</sequence>
<dbReference type="KEGG" id="msx:AU14_00885"/>
<dbReference type="EMBL" id="CP007151">
    <property type="protein sequence ID" value="AHI29903.1"/>
    <property type="molecule type" value="Genomic_DNA"/>
</dbReference>
<evidence type="ECO:0000313" key="2">
    <source>
        <dbReference type="Proteomes" id="UP000061489"/>
    </source>
</evidence>
<dbReference type="AlphaFoldDB" id="W5YTY4"/>
<protein>
    <submittedName>
        <fullName evidence="1">Uncharacterized protein</fullName>
    </submittedName>
</protein>
<organism evidence="1 2">
    <name type="scientific">Marinobacter similis</name>
    <dbReference type="NCBI Taxonomy" id="1420916"/>
    <lineage>
        <taxon>Bacteria</taxon>
        <taxon>Pseudomonadati</taxon>
        <taxon>Pseudomonadota</taxon>
        <taxon>Gammaproteobacteria</taxon>
        <taxon>Pseudomonadales</taxon>
        <taxon>Marinobacteraceae</taxon>
        <taxon>Marinobacter</taxon>
    </lineage>
</organism>
<name>W5YTY4_9GAMM</name>
<reference evidence="1 2" key="1">
    <citation type="journal article" date="2014" name="Genome Announc.">
        <title>Draft Genome Sequences of Marinobacter similis A3d10T and Marinobacter salarius R9SW1T.</title>
        <authorList>
            <person name="Ivanova E.P."/>
            <person name="Ng H.J."/>
            <person name="Webb H.K."/>
            <person name="Feng G."/>
            <person name="Oshima K."/>
            <person name="Hattori M."/>
            <person name="Ohkuma M."/>
            <person name="Sergeev A.F."/>
            <person name="Mikhailov V.V."/>
            <person name="Crawford R.J."/>
            <person name="Sawabe T."/>
        </authorList>
    </citation>
    <scope>NUCLEOTIDE SEQUENCE [LARGE SCALE GENOMIC DNA]</scope>
    <source>
        <strain evidence="1 2">A3d10</strain>
    </source>
</reference>
<keyword evidence="2" id="KW-1185">Reference proteome</keyword>
<proteinExistence type="predicted"/>
<evidence type="ECO:0000313" key="1">
    <source>
        <dbReference type="EMBL" id="AHI29903.1"/>
    </source>
</evidence>